<protein>
    <submittedName>
        <fullName evidence="1">Uncharacterized protein</fullName>
    </submittedName>
</protein>
<dbReference type="EMBL" id="KZ613957">
    <property type="protein sequence ID" value="PMD33153.1"/>
    <property type="molecule type" value="Genomic_DNA"/>
</dbReference>
<proteinExistence type="predicted"/>
<keyword evidence="2" id="KW-1185">Reference proteome</keyword>
<dbReference type="AlphaFoldDB" id="A0A2J6R3S5"/>
<evidence type="ECO:0000313" key="2">
    <source>
        <dbReference type="Proteomes" id="UP000235786"/>
    </source>
</evidence>
<dbReference type="Proteomes" id="UP000235786">
    <property type="component" value="Unassembled WGS sequence"/>
</dbReference>
<gene>
    <name evidence="1" type="ORF">L207DRAFT_518453</name>
</gene>
<sequence>MTIHLTINIAAPRQKIFGVLTDLAAYSTWLPQSSAFKGTTSVFETPVRLGTTYLEPGPAGLRKGEVVEFDEPSKVTFHQPMTMKPYFLGVVLDVRVEMVLKEGEGEETVLDRYITLGYPAVLRPFKVVVDGEFRRESWRTMELLKAHVESLESK</sequence>
<dbReference type="Pfam" id="PF10604">
    <property type="entry name" value="Polyketide_cyc2"/>
    <property type="match status" value="1"/>
</dbReference>
<evidence type="ECO:0000313" key="1">
    <source>
        <dbReference type="EMBL" id="PMD33153.1"/>
    </source>
</evidence>
<name>A0A2J6R3S5_HYAVF</name>
<dbReference type="InterPro" id="IPR019587">
    <property type="entry name" value="Polyketide_cyclase/dehydratase"/>
</dbReference>
<organism evidence="1 2">
    <name type="scientific">Hyaloscypha variabilis (strain UAMH 11265 / GT02V1 / F)</name>
    <name type="common">Meliniomyces variabilis</name>
    <dbReference type="NCBI Taxonomy" id="1149755"/>
    <lineage>
        <taxon>Eukaryota</taxon>
        <taxon>Fungi</taxon>
        <taxon>Dikarya</taxon>
        <taxon>Ascomycota</taxon>
        <taxon>Pezizomycotina</taxon>
        <taxon>Leotiomycetes</taxon>
        <taxon>Helotiales</taxon>
        <taxon>Hyaloscyphaceae</taxon>
        <taxon>Hyaloscypha</taxon>
        <taxon>Hyaloscypha variabilis</taxon>
    </lineage>
</organism>
<dbReference type="SUPFAM" id="SSF55961">
    <property type="entry name" value="Bet v1-like"/>
    <property type="match status" value="1"/>
</dbReference>
<dbReference type="InterPro" id="IPR023393">
    <property type="entry name" value="START-like_dom_sf"/>
</dbReference>
<reference evidence="1 2" key="1">
    <citation type="submission" date="2016-04" db="EMBL/GenBank/DDBJ databases">
        <title>A degradative enzymes factory behind the ericoid mycorrhizal symbiosis.</title>
        <authorList>
            <consortium name="DOE Joint Genome Institute"/>
            <person name="Martino E."/>
            <person name="Morin E."/>
            <person name="Grelet G."/>
            <person name="Kuo A."/>
            <person name="Kohler A."/>
            <person name="Daghino S."/>
            <person name="Barry K."/>
            <person name="Choi C."/>
            <person name="Cichocki N."/>
            <person name="Clum A."/>
            <person name="Copeland A."/>
            <person name="Hainaut M."/>
            <person name="Haridas S."/>
            <person name="Labutti K."/>
            <person name="Lindquist E."/>
            <person name="Lipzen A."/>
            <person name="Khouja H.-R."/>
            <person name="Murat C."/>
            <person name="Ohm R."/>
            <person name="Olson A."/>
            <person name="Spatafora J."/>
            <person name="Veneault-Fourrey C."/>
            <person name="Henrissat B."/>
            <person name="Grigoriev I."/>
            <person name="Martin F."/>
            <person name="Perotto S."/>
        </authorList>
    </citation>
    <scope>NUCLEOTIDE SEQUENCE [LARGE SCALE GENOMIC DNA]</scope>
    <source>
        <strain evidence="1 2">F</strain>
    </source>
</reference>
<dbReference type="Gene3D" id="3.30.530.20">
    <property type="match status" value="1"/>
</dbReference>
<dbReference type="CDD" id="cd07812">
    <property type="entry name" value="SRPBCC"/>
    <property type="match status" value="1"/>
</dbReference>
<dbReference type="OrthoDB" id="3508445at2759"/>
<accession>A0A2J6R3S5</accession>